<comment type="subcellular location">
    <subcellularLocation>
        <location evidence="1">Membrane</location>
        <topology evidence="1">Multi-pass membrane protein</topology>
    </subcellularLocation>
</comment>
<evidence type="ECO:0000256" key="6">
    <source>
        <dbReference type="ARBA" id="ARBA00023053"/>
    </source>
</evidence>
<keyword evidence="4 10" id="KW-0812">Transmembrane</keyword>
<reference evidence="12 13" key="1">
    <citation type="submission" date="2019-06" db="EMBL/GenBank/DDBJ databases">
        <title>Wine fermentation using esterase from Monascus purpureus.</title>
        <authorList>
            <person name="Geng C."/>
            <person name="Zhang Y."/>
        </authorList>
    </citation>
    <scope>NUCLEOTIDE SEQUENCE [LARGE SCALE GENOMIC DNA]</scope>
    <source>
        <strain evidence="12">HQ1</strain>
    </source>
</reference>
<dbReference type="EMBL" id="VIFY01000011">
    <property type="protein sequence ID" value="TQB76205.1"/>
    <property type="molecule type" value="Genomic_DNA"/>
</dbReference>
<feature type="domain" description="Cation/H+ exchanger transmembrane" evidence="11">
    <location>
        <begin position="5"/>
        <end position="210"/>
    </location>
</feature>
<feature type="transmembrane region" description="Helical" evidence="10">
    <location>
        <begin position="169"/>
        <end position="189"/>
    </location>
</feature>
<dbReference type="Proteomes" id="UP000319663">
    <property type="component" value="Unassembled WGS sequence"/>
</dbReference>
<evidence type="ECO:0000256" key="1">
    <source>
        <dbReference type="ARBA" id="ARBA00004141"/>
    </source>
</evidence>
<dbReference type="GO" id="GO:0016020">
    <property type="term" value="C:membrane"/>
    <property type="evidence" value="ECO:0007669"/>
    <property type="project" value="UniProtKB-SubCell"/>
</dbReference>
<dbReference type="PANTHER" id="PTHR43562:SF3">
    <property type="entry name" value="SODIUM ION_PROTON EXCHANGER (EUROFUNG)"/>
    <property type="match status" value="1"/>
</dbReference>
<evidence type="ECO:0000256" key="7">
    <source>
        <dbReference type="ARBA" id="ARBA00023065"/>
    </source>
</evidence>
<dbReference type="Pfam" id="PF00999">
    <property type="entry name" value="Na_H_Exchanger"/>
    <property type="match status" value="1"/>
</dbReference>
<dbReference type="GO" id="GO:0006814">
    <property type="term" value="P:sodium ion transport"/>
    <property type="evidence" value="ECO:0007669"/>
    <property type="project" value="UniProtKB-KW"/>
</dbReference>
<evidence type="ECO:0000256" key="4">
    <source>
        <dbReference type="ARBA" id="ARBA00022692"/>
    </source>
</evidence>
<keyword evidence="6" id="KW-0915">Sodium</keyword>
<keyword evidence="8 10" id="KW-0472">Membrane</keyword>
<feature type="transmembrane region" description="Helical" evidence="10">
    <location>
        <begin position="67"/>
        <end position="88"/>
    </location>
</feature>
<protein>
    <recommendedName>
        <fullName evidence="11">Cation/H+ exchanger transmembrane domain-containing protein</fullName>
    </recommendedName>
</protein>
<accession>A0A507R147</accession>
<feature type="transmembrane region" description="Helical" evidence="10">
    <location>
        <begin position="35"/>
        <end position="55"/>
    </location>
</feature>
<dbReference type="AlphaFoldDB" id="A0A507R147"/>
<feature type="transmembrane region" description="Helical" evidence="10">
    <location>
        <begin position="137"/>
        <end position="157"/>
    </location>
</feature>
<dbReference type="InterPro" id="IPR006153">
    <property type="entry name" value="Cation/H_exchanger_TM"/>
</dbReference>
<comment type="caution">
    <text evidence="12">The sequence shown here is derived from an EMBL/GenBank/DDBJ whole genome shotgun (WGS) entry which is preliminary data.</text>
</comment>
<dbReference type="InterPro" id="IPR038770">
    <property type="entry name" value="Na+/solute_symporter_sf"/>
</dbReference>
<evidence type="ECO:0000313" key="12">
    <source>
        <dbReference type="EMBL" id="TQB76205.1"/>
    </source>
</evidence>
<evidence type="ECO:0000256" key="9">
    <source>
        <dbReference type="ARBA" id="ARBA00023201"/>
    </source>
</evidence>
<proteinExistence type="predicted"/>
<name>A0A507R147_MONPU</name>
<dbReference type="PANTHER" id="PTHR43562">
    <property type="entry name" value="NAPA-TYPE SODIUM/HYDROGEN ANTIPORTER"/>
    <property type="match status" value="1"/>
</dbReference>
<keyword evidence="7" id="KW-0406">Ion transport</keyword>
<evidence type="ECO:0000313" key="13">
    <source>
        <dbReference type="Proteomes" id="UP000319663"/>
    </source>
</evidence>
<keyword evidence="9" id="KW-0739">Sodium transport</keyword>
<keyword evidence="3" id="KW-0050">Antiport</keyword>
<keyword evidence="5 10" id="KW-1133">Transmembrane helix</keyword>
<gene>
    <name evidence="12" type="ORF">MPDQ_000512</name>
</gene>
<keyword evidence="13" id="KW-1185">Reference proteome</keyword>
<feature type="transmembrane region" description="Helical" evidence="10">
    <location>
        <begin position="6"/>
        <end position="23"/>
    </location>
</feature>
<keyword evidence="2" id="KW-0813">Transport</keyword>
<dbReference type="STRING" id="5098.A0A507R147"/>
<evidence type="ECO:0000256" key="10">
    <source>
        <dbReference type="SAM" id="Phobius"/>
    </source>
</evidence>
<evidence type="ECO:0000256" key="5">
    <source>
        <dbReference type="ARBA" id="ARBA00022989"/>
    </source>
</evidence>
<dbReference type="GO" id="GO:1902600">
    <property type="term" value="P:proton transmembrane transport"/>
    <property type="evidence" value="ECO:0007669"/>
    <property type="project" value="InterPro"/>
</dbReference>
<sequence>MANSKTIQQLGYLGLILLVYEGGLSTSFSQLKAKILLSAVVALTGVGVPMGLSFTPTRIASATLLQAFAAGASLCSTSIATTFTIFLTTGLVKARLGVVLSGPAMMDDVAGLVMVQVISNLGGSGGLLKALTVIKPIFVAIGFAVGLLLFCLSVVAARRLRTSMTYMPAFIKPVQFTFLAHMFIIFRIITGTAYEDTSLFAAYLSGACMWFGEFLGEIDEAEAHYESCNTPAQENENNQQPEGRETN</sequence>
<dbReference type="GO" id="GO:0015297">
    <property type="term" value="F:antiporter activity"/>
    <property type="evidence" value="ECO:0007669"/>
    <property type="project" value="UniProtKB-KW"/>
</dbReference>
<organism evidence="12 13">
    <name type="scientific">Monascus purpureus</name>
    <name type="common">Red mold</name>
    <name type="synonym">Monascus anka</name>
    <dbReference type="NCBI Taxonomy" id="5098"/>
    <lineage>
        <taxon>Eukaryota</taxon>
        <taxon>Fungi</taxon>
        <taxon>Dikarya</taxon>
        <taxon>Ascomycota</taxon>
        <taxon>Pezizomycotina</taxon>
        <taxon>Eurotiomycetes</taxon>
        <taxon>Eurotiomycetidae</taxon>
        <taxon>Eurotiales</taxon>
        <taxon>Aspergillaceae</taxon>
        <taxon>Monascus</taxon>
    </lineage>
</organism>
<evidence type="ECO:0000256" key="2">
    <source>
        <dbReference type="ARBA" id="ARBA00022448"/>
    </source>
</evidence>
<evidence type="ECO:0000259" key="11">
    <source>
        <dbReference type="Pfam" id="PF00999"/>
    </source>
</evidence>
<dbReference type="Gene3D" id="1.20.1530.20">
    <property type="match status" value="1"/>
</dbReference>
<evidence type="ECO:0000256" key="8">
    <source>
        <dbReference type="ARBA" id="ARBA00023136"/>
    </source>
</evidence>
<evidence type="ECO:0000256" key="3">
    <source>
        <dbReference type="ARBA" id="ARBA00022449"/>
    </source>
</evidence>